<evidence type="ECO:0000313" key="1">
    <source>
        <dbReference type="EMBL" id="MCS5712233.1"/>
    </source>
</evidence>
<proteinExistence type="predicted"/>
<accession>A0AAE3L8H1</accession>
<sequence length="458" mass="52140">MMENRENYAMSQIDNFLDIKDVELHFILNNAYQHSSHIQNAFWQAQHYYANVSEEQNTLLQQNSILYSNIKNHIDIATLQSQTITRIEQDTAFIQQLNKALTFYSESDDFTWSLRTNKMESILSGAKQLLLDENAFTQILQGHIPEGYDNTPPSVVILGDENSIYGNSQLTYLSGAILEVHLSLLDQESQIQDIQLSDYNNWIDQSALVHLTPIPECVDLNQVSAAFTDNFSFYFSDEITPQGLVFIHSGYAFGGYRDELRYQDSKELGPEDCSSWIAKIVNSEISFSTIDELYTYRMGLPEDERGYVDSEWLMSDYVKTMDVLEPLFIDDPFDIQPGQIFAFRKFDSPEHENSAGFSGHTGVVLGVRENGNVVTLSYARNMPDIEGFGLLEFPWESTAEREMMFFDVKQKAISLNDVLSDNSILAQDSLHAIESYQGYLPDILNPLLLSNTEIVVLA</sequence>
<evidence type="ECO:0000313" key="2">
    <source>
        <dbReference type="Proteomes" id="UP000051497"/>
    </source>
</evidence>
<protein>
    <submittedName>
        <fullName evidence="1">Uncharacterized protein</fullName>
    </submittedName>
</protein>
<comment type="caution">
    <text evidence="1">The sequence shown here is derived from an EMBL/GenBank/DDBJ whole genome shotgun (WGS) entry which is preliminary data.</text>
</comment>
<keyword evidence="2" id="KW-1185">Reference proteome</keyword>
<dbReference type="AlphaFoldDB" id="A0AAE3L8H1"/>
<dbReference type="EMBL" id="LKAJ02000001">
    <property type="protein sequence ID" value="MCS5712233.1"/>
    <property type="molecule type" value="Genomic_DNA"/>
</dbReference>
<reference evidence="1" key="1">
    <citation type="journal article" date="2016" name="Genome Announc.">
        <title>Draft Genome Sequences of Two Novel Amoeba-Resistant Intranuclear Bacteria, 'Candidatus Berkiella cookevillensis' and 'Candidatus Berkiella aquae'.</title>
        <authorList>
            <person name="Mehari Y.T."/>
            <person name="Arivett B.A."/>
            <person name="Farone A.L."/>
            <person name="Gunderson J.H."/>
            <person name="Farone M.B."/>
        </authorList>
    </citation>
    <scope>NUCLEOTIDE SEQUENCE</scope>
    <source>
        <strain evidence="1">HT99</strain>
    </source>
</reference>
<reference evidence="1" key="2">
    <citation type="submission" date="2021-06" db="EMBL/GenBank/DDBJ databases">
        <title>Genomic Description and Analysis of Intracellular Bacteria, Candidatus Berkiella cookevillensis and Candidatus Berkiella aquae.</title>
        <authorList>
            <person name="Kidane D.T."/>
            <person name="Mehari Y.T."/>
            <person name="Rice F.C."/>
            <person name="Arivett B.A."/>
            <person name="Farone A.L."/>
            <person name="Berk S.G."/>
            <person name="Farone M.B."/>
        </authorList>
    </citation>
    <scope>NUCLEOTIDE SEQUENCE</scope>
    <source>
        <strain evidence="1">HT99</strain>
    </source>
</reference>
<gene>
    <name evidence="1" type="ORF">HT99x_012390</name>
</gene>
<dbReference type="RefSeq" id="WP_139016626.1">
    <property type="nucleotide sequence ID" value="NZ_LKAJ02000001.1"/>
</dbReference>
<name>A0AAE3L8H1_9GAMM</name>
<dbReference type="Proteomes" id="UP000051497">
    <property type="component" value="Unassembled WGS sequence"/>
</dbReference>
<organism evidence="1 2">
    <name type="scientific">Candidatus Berkiella aquae</name>
    <dbReference type="NCBI Taxonomy" id="295108"/>
    <lineage>
        <taxon>Bacteria</taxon>
        <taxon>Pseudomonadati</taxon>
        <taxon>Pseudomonadota</taxon>
        <taxon>Gammaproteobacteria</taxon>
        <taxon>Candidatus Berkiellales</taxon>
        <taxon>Candidatus Berkiellaceae</taxon>
        <taxon>Candidatus Berkiella</taxon>
    </lineage>
</organism>